<protein>
    <recommendedName>
        <fullName evidence="3">HEPN domain-containing protein</fullName>
    </recommendedName>
</protein>
<sequence length="126" mass="14326">MNPCHFQVRSHVVPDIANHVRCAEAFLEAHRRCDPEQELQDQSKIALPAIVCGAFASEVALKALLQLHGQAARGHDLQDLFQRLPERLRLQIQERTCLSADKFDRYLREGGMHLVSGGIFMRVRKV</sequence>
<dbReference type="STRING" id="365046.Rta_14316"/>
<dbReference type="HOGENOM" id="CLU_1979736_0_0_4"/>
<evidence type="ECO:0008006" key="3">
    <source>
        <dbReference type="Google" id="ProtNLM"/>
    </source>
</evidence>
<dbReference type="Proteomes" id="UP000008385">
    <property type="component" value="Chromosome"/>
</dbReference>
<keyword evidence="2" id="KW-1185">Reference proteome</keyword>
<dbReference type="Gene3D" id="1.20.120.330">
    <property type="entry name" value="Nucleotidyltransferases domain 2"/>
    <property type="match status" value="1"/>
</dbReference>
<gene>
    <name evidence="1" type="ordered locus">Rta_14316</name>
</gene>
<dbReference type="EMBL" id="CP000245">
    <property type="protein sequence ID" value="AEG92522.1"/>
    <property type="molecule type" value="Genomic_DNA"/>
</dbReference>
<accession>F5Y457</accession>
<evidence type="ECO:0000313" key="1">
    <source>
        <dbReference type="EMBL" id="AEG92522.1"/>
    </source>
</evidence>
<organism evidence="1 2">
    <name type="scientific">Ramlibacter tataouinensis (strain ATCC BAA-407 / DSM 14655 / LMG 21543 / TTB310)</name>
    <dbReference type="NCBI Taxonomy" id="365046"/>
    <lineage>
        <taxon>Bacteria</taxon>
        <taxon>Pseudomonadati</taxon>
        <taxon>Pseudomonadota</taxon>
        <taxon>Betaproteobacteria</taxon>
        <taxon>Burkholderiales</taxon>
        <taxon>Comamonadaceae</taxon>
        <taxon>Ramlibacter</taxon>
    </lineage>
</organism>
<reference evidence="1 2" key="2">
    <citation type="journal article" date="2011" name="PLoS ONE">
        <title>The Cyst-Dividing Bacterium Ramlibacter tataouinensis TTB310 Genome Reveals a Well-Stocked Toolbox for Adaptation to a Desert Environment.</title>
        <authorList>
            <person name="De Luca G."/>
            <person name="Barakat M."/>
            <person name="Ortet P."/>
            <person name="Fochesato S."/>
            <person name="Jourlin-Castelli C."/>
            <person name="Ansaldi M."/>
            <person name="Py B."/>
            <person name="Fichant G."/>
            <person name="Coutinho P.M."/>
            <person name="Voulhoux R."/>
            <person name="Bastien O."/>
            <person name="Marechal E."/>
            <person name="Henrissat B."/>
            <person name="Quentin Y."/>
            <person name="Noirot P."/>
            <person name="Filloux A."/>
            <person name="Mejean V."/>
            <person name="Dubow M.S."/>
            <person name="Barras F."/>
            <person name="Barbe V."/>
            <person name="Weissenbach J."/>
            <person name="Mihalcescu I."/>
            <person name="Vermeglio A."/>
            <person name="Achouak W."/>
            <person name="Heulin T."/>
        </authorList>
    </citation>
    <scope>NUCLEOTIDE SEQUENCE [LARGE SCALE GENOMIC DNA]</scope>
    <source>
        <strain evidence="2">ATCC BAA-407 / DSM 14655 / LMG 21543 / TTB310</strain>
    </source>
</reference>
<dbReference type="KEGG" id="rta:Rta_14316"/>
<evidence type="ECO:0000313" key="2">
    <source>
        <dbReference type="Proteomes" id="UP000008385"/>
    </source>
</evidence>
<dbReference type="AlphaFoldDB" id="F5Y457"/>
<name>F5Y457_RAMTT</name>
<proteinExistence type="predicted"/>
<reference evidence="2" key="1">
    <citation type="submission" date="2006-01" db="EMBL/GenBank/DDBJ databases">
        <title>Genome of the cyst-dividing bacterium Ramlibacter tataouinensis.</title>
        <authorList>
            <person name="Barakat M."/>
            <person name="Ortet P."/>
            <person name="De Luca G."/>
            <person name="Jourlin-Castelli C."/>
            <person name="Ansaldi M."/>
            <person name="Py B."/>
            <person name="Fichant G."/>
            <person name="Coutinho P."/>
            <person name="Voulhoux R."/>
            <person name="Bastien O."/>
            <person name="Roy S."/>
            <person name="Marechal E."/>
            <person name="Henrissat B."/>
            <person name="Quentin Y."/>
            <person name="Noirot P."/>
            <person name="Filloux A."/>
            <person name="Mejean V."/>
            <person name="DuBow M."/>
            <person name="Barras F."/>
            <person name="Heulin T."/>
        </authorList>
    </citation>
    <scope>NUCLEOTIDE SEQUENCE [LARGE SCALE GENOMIC DNA]</scope>
    <source>
        <strain evidence="2">ATCC BAA-407 / DSM 14655 / LMG 21543 / TTB310</strain>
    </source>
</reference>